<dbReference type="AlphaFoldDB" id="A0A517NVY1"/>
<accession>A0A517NVY1</accession>
<organism evidence="1 2">
    <name type="scientific">Stieleria marina</name>
    <dbReference type="NCBI Taxonomy" id="1930275"/>
    <lineage>
        <taxon>Bacteria</taxon>
        <taxon>Pseudomonadati</taxon>
        <taxon>Planctomycetota</taxon>
        <taxon>Planctomycetia</taxon>
        <taxon>Pirellulales</taxon>
        <taxon>Pirellulaceae</taxon>
        <taxon>Stieleria</taxon>
    </lineage>
</organism>
<name>A0A517NVY1_9BACT</name>
<gene>
    <name evidence="1" type="ORF">K239x_32400</name>
</gene>
<protein>
    <submittedName>
        <fullName evidence="1">Uncharacterized protein</fullName>
    </submittedName>
</protein>
<proteinExistence type="predicted"/>
<evidence type="ECO:0000313" key="1">
    <source>
        <dbReference type="EMBL" id="QDT11246.1"/>
    </source>
</evidence>
<dbReference type="Proteomes" id="UP000319817">
    <property type="component" value="Chromosome"/>
</dbReference>
<reference evidence="1 2" key="1">
    <citation type="submission" date="2019-02" db="EMBL/GenBank/DDBJ databases">
        <title>Deep-cultivation of Planctomycetes and their phenomic and genomic characterization uncovers novel biology.</title>
        <authorList>
            <person name="Wiegand S."/>
            <person name="Jogler M."/>
            <person name="Boedeker C."/>
            <person name="Pinto D."/>
            <person name="Vollmers J."/>
            <person name="Rivas-Marin E."/>
            <person name="Kohn T."/>
            <person name="Peeters S.H."/>
            <person name="Heuer A."/>
            <person name="Rast P."/>
            <person name="Oberbeckmann S."/>
            <person name="Bunk B."/>
            <person name="Jeske O."/>
            <person name="Meyerdierks A."/>
            <person name="Storesund J.E."/>
            <person name="Kallscheuer N."/>
            <person name="Luecker S."/>
            <person name="Lage O.M."/>
            <person name="Pohl T."/>
            <person name="Merkel B.J."/>
            <person name="Hornburger P."/>
            <person name="Mueller R.-W."/>
            <person name="Bruemmer F."/>
            <person name="Labrenz M."/>
            <person name="Spormann A.M."/>
            <person name="Op den Camp H."/>
            <person name="Overmann J."/>
            <person name="Amann R."/>
            <person name="Jetten M.S.M."/>
            <person name="Mascher T."/>
            <person name="Medema M.H."/>
            <person name="Devos D.P."/>
            <person name="Kaster A.-K."/>
            <person name="Ovreas L."/>
            <person name="Rohde M."/>
            <person name="Galperin M.Y."/>
            <person name="Jogler C."/>
        </authorList>
    </citation>
    <scope>NUCLEOTIDE SEQUENCE [LARGE SCALE GENOMIC DNA]</scope>
    <source>
        <strain evidence="1 2">K23_9</strain>
    </source>
</reference>
<evidence type="ECO:0000313" key="2">
    <source>
        <dbReference type="Proteomes" id="UP000319817"/>
    </source>
</evidence>
<dbReference type="EMBL" id="CP036526">
    <property type="protein sequence ID" value="QDT11246.1"/>
    <property type="molecule type" value="Genomic_DNA"/>
</dbReference>
<sequence>MKSLPAFCQSSYVLLKAYVLRNVCRLDGGLRRGAAGNGS</sequence>
<keyword evidence="2" id="KW-1185">Reference proteome</keyword>